<feature type="compositionally biased region" description="Low complexity" evidence="5">
    <location>
        <begin position="860"/>
        <end position="870"/>
    </location>
</feature>
<evidence type="ECO:0000256" key="3">
    <source>
        <dbReference type="ARBA" id="ARBA00022989"/>
    </source>
</evidence>
<protein>
    <recommendedName>
        <fullName evidence="8">TM7S3/TM198-like domain-containing protein</fullName>
    </recommendedName>
</protein>
<reference evidence="9 10" key="1">
    <citation type="submission" date="2019-06" db="EMBL/GenBank/DDBJ databases">
        <title>Genome Sequence of the Brown Rot Fungal Pathogen Monilinia laxa.</title>
        <authorList>
            <person name="De Miccolis Angelini R.M."/>
            <person name="Landi L."/>
            <person name="Abate D."/>
            <person name="Pollastro S."/>
            <person name="Romanazzi G."/>
            <person name="Faretra F."/>
        </authorList>
    </citation>
    <scope>NUCLEOTIDE SEQUENCE [LARGE SCALE GENOMIC DNA]</scope>
    <source>
        <strain evidence="9 10">Mlax316</strain>
    </source>
</reference>
<sequence length="1167" mass="127305">MNIKGYLLLLLSASIQLVSTAPLEGHFKERDDSIALSSTTTSTSPSISSSGKDPERSNGSSIAITTAVHSQSTSLSMTRSTSSSVMLTATASISSISEAATSASITDSTYNSTIPSGQLPLEPQITPGLAIAGVILIATGALYTFIGTKSKWLHIFLSAGYLINVAITVLILYVMDLPVSNAVQGAYLIAVVLPGFIVGGCALIFTEMTEGLGCLLGGFNFSMWLLVMKAGGLIASTSGKSIFIAALSIAGFALSFSHYTRTYGLIVCISFSGSTAIVLGIDCFSRAGLKEFWAYLWNLNQNLFPLGATTYPVTKGIRVEIAAIFVIFLAGLVSQSKVHKIIQDRRAQRMAERQENARSLEQEEMNVGRRIEDHNIAEKEQWEKIYGDKRHSGDGSTGDSGVGDMESSKRGPPSTTNSIRELDGREIGILDVPSPTRSNCGGLIMPDKIGQDGRVTIRVSRDIEPKFEQIEDGNVIPLYQFSQEYCKSETTTSPPEENRASDADGAHQRNQPLQQASRSSTSPGITVAPEVVPLPFQVPENEIEDNCSSVATFADEELAANNKESRQTLGDRPALSKRLSALSKRKSQRYSKERGISTESLVIPYANEADRASSIAATVDDLSDDEDLERRSMRSSCVERKLPVSDSEPPAEESQQSEQSLVLSTRTTAEPRENSSEESIVPSPVSPAPEDAHNVLVSAACGMKQNSELRSESGSKVATDSLKTPQKEEMPEESMQQPRSLTPSQEPVANTECAMGESDEDKENKTESIFTVEPSVTSAVDIKTTILTPDQLPSQLSRVVMSYRTNEWAKHLSHADSPQLDELNISEDVTEDSRAEAAVPVEVEALQQTAHNALPPPAPRSSSQTSTQTPGLTRSSSTQSNITPFATIPEGSSVHGQDVLTRNSSRKSLGGLSVHRPLRNTSNPNIPEQIVESPGRGITPSPQHFSPLSSPFGGSNALMGKRDTMIRNRSSYFTVANTSPRSMAPTSEPNQFSPSQFHSSTTSQMGSESGLNRDSFNNHHINTSSPIFSEDGDDIPLSHRRELIRKSTQQPLIQPATSFNSHQPRRQSGAINQMAREQQLATWRASVTHDLQVHKQREMDGVERQRSVLWQERRAEEMRRAVERSKKEEREERRDERMRANGAGMEELHRKMLSRMQDEARRNDVSL</sequence>
<name>A0A5N6KEV1_MONLA</name>
<evidence type="ECO:0000256" key="2">
    <source>
        <dbReference type="ARBA" id="ARBA00022692"/>
    </source>
</evidence>
<proteinExistence type="predicted"/>
<feature type="compositionally biased region" description="Basic and acidic residues" evidence="5">
    <location>
        <begin position="1113"/>
        <end position="1139"/>
    </location>
</feature>
<evidence type="ECO:0000256" key="5">
    <source>
        <dbReference type="SAM" id="MobiDB-lite"/>
    </source>
</evidence>
<feature type="compositionally biased region" description="Low complexity" evidence="5">
    <location>
        <begin position="37"/>
        <end position="50"/>
    </location>
</feature>
<feature type="region of interest" description="Disordered" evidence="5">
    <location>
        <begin position="32"/>
        <end position="59"/>
    </location>
</feature>
<feature type="compositionally biased region" description="Polar residues" evidence="5">
    <location>
        <begin position="508"/>
        <end position="524"/>
    </location>
</feature>
<evidence type="ECO:0000256" key="7">
    <source>
        <dbReference type="SAM" id="SignalP"/>
    </source>
</evidence>
<dbReference type="Pfam" id="PF13886">
    <property type="entry name" value="TM7S3_TM198"/>
    <property type="match status" value="1"/>
</dbReference>
<keyword evidence="2 6" id="KW-0812">Transmembrane</keyword>
<feature type="compositionally biased region" description="Polar residues" evidence="5">
    <location>
        <begin position="940"/>
        <end position="953"/>
    </location>
</feature>
<feature type="compositionally biased region" description="Polar residues" evidence="5">
    <location>
        <begin position="734"/>
        <end position="748"/>
    </location>
</feature>
<feature type="region of interest" description="Disordered" evidence="5">
    <location>
        <begin position="1113"/>
        <end position="1167"/>
    </location>
</feature>
<evidence type="ECO:0000259" key="8">
    <source>
        <dbReference type="Pfam" id="PF13886"/>
    </source>
</evidence>
<keyword evidence="10" id="KW-1185">Reference proteome</keyword>
<dbReference type="AlphaFoldDB" id="A0A5N6KEV1"/>
<feature type="compositionally biased region" description="Polar residues" evidence="5">
    <location>
        <begin position="714"/>
        <end position="724"/>
    </location>
</feature>
<feature type="signal peptide" evidence="7">
    <location>
        <begin position="1"/>
        <end position="20"/>
    </location>
</feature>
<dbReference type="OrthoDB" id="102260at2759"/>
<feature type="compositionally biased region" description="Polar residues" evidence="5">
    <location>
        <begin position="1046"/>
        <end position="1062"/>
    </location>
</feature>
<feature type="compositionally biased region" description="Basic and acidic residues" evidence="5">
    <location>
        <begin position="1146"/>
        <end position="1167"/>
    </location>
</feature>
<feature type="region of interest" description="Disordered" evidence="5">
    <location>
        <begin position="977"/>
        <end position="1034"/>
    </location>
</feature>
<feature type="compositionally biased region" description="Polar residues" evidence="5">
    <location>
        <begin position="977"/>
        <end position="1027"/>
    </location>
</feature>
<feature type="region of interest" description="Disordered" evidence="5">
    <location>
        <begin position="487"/>
        <end position="527"/>
    </location>
</feature>
<feature type="compositionally biased region" description="Basic and acidic residues" evidence="5">
    <location>
        <begin position="628"/>
        <end position="643"/>
    </location>
</feature>
<keyword evidence="3 6" id="KW-1133">Transmembrane helix</keyword>
<keyword evidence="7" id="KW-0732">Signal</keyword>
<dbReference type="PANTHER" id="PTHR39469">
    <property type="entry name" value="CHROMOSOME 1, WHOLE GENOME SHOTGUN SEQUENCE"/>
    <property type="match status" value="1"/>
</dbReference>
<feature type="domain" description="TM7S3/TM198-like" evidence="8">
    <location>
        <begin position="133"/>
        <end position="335"/>
    </location>
</feature>
<evidence type="ECO:0000256" key="1">
    <source>
        <dbReference type="ARBA" id="ARBA00004141"/>
    </source>
</evidence>
<feature type="region of interest" description="Disordered" evidence="5">
    <location>
        <begin position="852"/>
        <end position="959"/>
    </location>
</feature>
<comment type="subcellular location">
    <subcellularLocation>
        <location evidence="1">Membrane</location>
        <topology evidence="1">Multi-pass membrane protein</topology>
    </subcellularLocation>
</comment>
<feature type="transmembrane region" description="Helical" evidence="6">
    <location>
        <begin position="263"/>
        <end position="281"/>
    </location>
</feature>
<dbReference type="EMBL" id="VIGI01000003">
    <property type="protein sequence ID" value="KAB8302212.1"/>
    <property type="molecule type" value="Genomic_DNA"/>
</dbReference>
<evidence type="ECO:0000313" key="9">
    <source>
        <dbReference type="EMBL" id="KAB8302212.1"/>
    </source>
</evidence>
<feature type="region of interest" description="Disordered" evidence="5">
    <location>
        <begin position="617"/>
        <end position="770"/>
    </location>
</feature>
<evidence type="ECO:0000256" key="6">
    <source>
        <dbReference type="SAM" id="Phobius"/>
    </source>
</evidence>
<comment type="caution">
    <text evidence="9">The sequence shown here is derived from an EMBL/GenBank/DDBJ whole genome shotgun (WGS) entry which is preliminary data.</text>
</comment>
<feature type="region of interest" description="Disordered" evidence="5">
    <location>
        <begin position="383"/>
        <end position="445"/>
    </location>
</feature>
<feature type="compositionally biased region" description="Polar residues" evidence="5">
    <location>
        <begin position="871"/>
        <end position="884"/>
    </location>
</feature>
<evidence type="ECO:0000256" key="4">
    <source>
        <dbReference type="ARBA" id="ARBA00023136"/>
    </source>
</evidence>
<dbReference type="PANTHER" id="PTHR39469:SF1">
    <property type="entry name" value="DUF4203 DOMAIN-CONTAINING PROTEIN"/>
    <property type="match status" value="1"/>
</dbReference>
<feature type="transmembrane region" description="Helical" evidence="6">
    <location>
        <begin position="186"/>
        <end position="205"/>
    </location>
</feature>
<feature type="compositionally biased region" description="Basic and acidic residues" evidence="5">
    <location>
        <begin position="496"/>
        <end position="507"/>
    </location>
</feature>
<feature type="chain" id="PRO_5024918576" description="TM7S3/TM198-like domain-containing protein" evidence="7">
    <location>
        <begin position="21"/>
        <end position="1167"/>
    </location>
</feature>
<organism evidence="9 10">
    <name type="scientific">Monilinia laxa</name>
    <name type="common">Brown rot fungus</name>
    <name type="synonym">Sclerotinia laxa</name>
    <dbReference type="NCBI Taxonomy" id="61186"/>
    <lineage>
        <taxon>Eukaryota</taxon>
        <taxon>Fungi</taxon>
        <taxon>Dikarya</taxon>
        <taxon>Ascomycota</taxon>
        <taxon>Pezizomycotina</taxon>
        <taxon>Leotiomycetes</taxon>
        <taxon>Helotiales</taxon>
        <taxon>Sclerotiniaceae</taxon>
        <taxon>Monilinia</taxon>
    </lineage>
</organism>
<feature type="transmembrane region" description="Helical" evidence="6">
    <location>
        <begin position="125"/>
        <end position="146"/>
    </location>
</feature>
<accession>A0A5N6KEV1</accession>
<feature type="transmembrane region" description="Helical" evidence="6">
    <location>
        <begin position="241"/>
        <end position="256"/>
    </location>
</feature>
<evidence type="ECO:0000313" key="10">
    <source>
        <dbReference type="Proteomes" id="UP000326757"/>
    </source>
</evidence>
<dbReference type="InterPro" id="IPR025256">
    <property type="entry name" value="TM7S3/TM198-like_dom"/>
</dbReference>
<feature type="compositionally biased region" description="Basic and acidic residues" evidence="5">
    <location>
        <begin position="383"/>
        <end position="393"/>
    </location>
</feature>
<feature type="region of interest" description="Disordered" evidence="5">
    <location>
        <begin position="1046"/>
        <end position="1069"/>
    </location>
</feature>
<keyword evidence="4 6" id="KW-0472">Membrane</keyword>
<feature type="transmembrane region" description="Helical" evidence="6">
    <location>
        <begin position="212"/>
        <end position="235"/>
    </location>
</feature>
<feature type="transmembrane region" description="Helical" evidence="6">
    <location>
        <begin position="153"/>
        <end position="174"/>
    </location>
</feature>
<gene>
    <name evidence="9" type="ORF">EYC80_005657</name>
</gene>
<dbReference type="Proteomes" id="UP000326757">
    <property type="component" value="Unassembled WGS sequence"/>
</dbReference>
<dbReference type="GO" id="GO:0016020">
    <property type="term" value="C:membrane"/>
    <property type="evidence" value="ECO:0007669"/>
    <property type="project" value="UniProtKB-SubCell"/>
</dbReference>